<evidence type="ECO:0000313" key="5">
    <source>
        <dbReference type="Proteomes" id="UP000799764"/>
    </source>
</evidence>
<organism evidence="4 5">
    <name type="scientific">Karstenula rhodostoma CBS 690.94</name>
    <dbReference type="NCBI Taxonomy" id="1392251"/>
    <lineage>
        <taxon>Eukaryota</taxon>
        <taxon>Fungi</taxon>
        <taxon>Dikarya</taxon>
        <taxon>Ascomycota</taxon>
        <taxon>Pezizomycotina</taxon>
        <taxon>Dothideomycetes</taxon>
        <taxon>Pleosporomycetidae</taxon>
        <taxon>Pleosporales</taxon>
        <taxon>Massarineae</taxon>
        <taxon>Didymosphaeriaceae</taxon>
        <taxon>Karstenula</taxon>
    </lineage>
</organism>
<dbReference type="Proteomes" id="UP000799764">
    <property type="component" value="Unassembled WGS sequence"/>
</dbReference>
<evidence type="ECO:0000256" key="1">
    <source>
        <dbReference type="ARBA" id="ARBA00004123"/>
    </source>
</evidence>
<feature type="region of interest" description="Disordered" evidence="3">
    <location>
        <begin position="55"/>
        <end position="81"/>
    </location>
</feature>
<proteinExistence type="predicted"/>
<comment type="subcellular location">
    <subcellularLocation>
        <location evidence="1">Nucleus</location>
    </subcellularLocation>
</comment>
<feature type="compositionally biased region" description="Basic and acidic residues" evidence="3">
    <location>
        <begin position="231"/>
        <end position="255"/>
    </location>
</feature>
<keyword evidence="5" id="KW-1185">Reference proteome</keyword>
<feature type="compositionally biased region" description="Basic and acidic residues" evidence="3">
    <location>
        <begin position="338"/>
        <end position="354"/>
    </location>
</feature>
<dbReference type="GO" id="GO:0006397">
    <property type="term" value="P:mRNA processing"/>
    <property type="evidence" value="ECO:0007669"/>
    <property type="project" value="InterPro"/>
</dbReference>
<feature type="compositionally biased region" description="Low complexity" evidence="3">
    <location>
        <begin position="290"/>
        <end position="305"/>
    </location>
</feature>
<dbReference type="Pfam" id="PF05615">
    <property type="entry name" value="THOC7"/>
    <property type="match status" value="1"/>
</dbReference>
<accession>A0A9P4PK25</accession>
<feature type="compositionally biased region" description="Polar residues" evidence="3">
    <location>
        <begin position="271"/>
        <end position="282"/>
    </location>
</feature>
<dbReference type="AlphaFoldDB" id="A0A9P4PK25"/>
<protein>
    <recommendedName>
        <fullName evidence="6">Tho complex subunit 7/Mft1p</fullName>
    </recommendedName>
</protein>
<comment type="caution">
    <text evidence="4">The sequence shown here is derived from an EMBL/GenBank/DDBJ whole genome shotgun (WGS) entry which is preliminary data.</text>
</comment>
<evidence type="ECO:0000256" key="2">
    <source>
        <dbReference type="ARBA" id="ARBA00023242"/>
    </source>
</evidence>
<evidence type="ECO:0000313" key="4">
    <source>
        <dbReference type="EMBL" id="KAF2445392.1"/>
    </source>
</evidence>
<evidence type="ECO:0008006" key="6">
    <source>
        <dbReference type="Google" id="ProtNLM"/>
    </source>
</evidence>
<sequence>MAPNVWKMLPQAEEDALHNVSRLFNVESRPYARVAHRIITSREQGKPADFILSDARPRQLPTPPPDASAADEEAAARDALRRQEADKIEAWRKELMNELELLDFATLRFELTTGINNEERERYAKEKLAITDKQDHVRKNIEKLRVDLEQAKETLAVRKTYDELTEKITNNKMLKPRDEQAIAHEKLDQEIAELEQEVQNAKTTWSERRTQFNRIETEAMNLMQMIKDEKEEAERKEGMRDDEGDDKDASMRADVSHAGTPRPDGGLTPVHASQTAESSNTLKVPPQDRLSALSVAASPAPSGAGEDTEMGEFGDNAGRNRADDSEIEEGEDVEEGEHEGSEHGEASGREMDES</sequence>
<feature type="region of interest" description="Disordered" evidence="3">
    <location>
        <begin position="231"/>
        <end position="354"/>
    </location>
</feature>
<dbReference type="EMBL" id="MU001499">
    <property type="protein sequence ID" value="KAF2445392.1"/>
    <property type="molecule type" value="Genomic_DNA"/>
</dbReference>
<dbReference type="GO" id="GO:0000445">
    <property type="term" value="C:THO complex part of transcription export complex"/>
    <property type="evidence" value="ECO:0007669"/>
    <property type="project" value="InterPro"/>
</dbReference>
<evidence type="ECO:0000256" key="3">
    <source>
        <dbReference type="SAM" id="MobiDB-lite"/>
    </source>
</evidence>
<dbReference type="InterPro" id="IPR008501">
    <property type="entry name" value="THOC7/Mft1"/>
</dbReference>
<reference evidence="4" key="1">
    <citation type="journal article" date="2020" name="Stud. Mycol.">
        <title>101 Dothideomycetes genomes: a test case for predicting lifestyles and emergence of pathogens.</title>
        <authorList>
            <person name="Haridas S."/>
            <person name="Albert R."/>
            <person name="Binder M."/>
            <person name="Bloem J."/>
            <person name="Labutti K."/>
            <person name="Salamov A."/>
            <person name="Andreopoulos B."/>
            <person name="Baker S."/>
            <person name="Barry K."/>
            <person name="Bills G."/>
            <person name="Bluhm B."/>
            <person name="Cannon C."/>
            <person name="Castanera R."/>
            <person name="Culley D."/>
            <person name="Daum C."/>
            <person name="Ezra D."/>
            <person name="Gonzalez J."/>
            <person name="Henrissat B."/>
            <person name="Kuo A."/>
            <person name="Liang C."/>
            <person name="Lipzen A."/>
            <person name="Lutzoni F."/>
            <person name="Magnuson J."/>
            <person name="Mondo S."/>
            <person name="Nolan M."/>
            <person name="Ohm R."/>
            <person name="Pangilinan J."/>
            <person name="Park H.-J."/>
            <person name="Ramirez L."/>
            <person name="Alfaro M."/>
            <person name="Sun H."/>
            <person name="Tritt A."/>
            <person name="Yoshinaga Y."/>
            <person name="Zwiers L.-H."/>
            <person name="Turgeon B."/>
            <person name="Goodwin S."/>
            <person name="Spatafora J."/>
            <person name="Crous P."/>
            <person name="Grigoriev I."/>
        </authorList>
    </citation>
    <scope>NUCLEOTIDE SEQUENCE</scope>
    <source>
        <strain evidence="4">CBS 690.94</strain>
    </source>
</reference>
<keyword evidence="2" id="KW-0539">Nucleus</keyword>
<gene>
    <name evidence="4" type="ORF">P171DRAFT_472171</name>
</gene>
<dbReference type="OrthoDB" id="205166at2759"/>
<name>A0A9P4PK25_9PLEO</name>
<feature type="compositionally biased region" description="Acidic residues" evidence="3">
    <location>
        <begin position="325"/>
        <end position="337"/>
    </location>
</feature>